<comment type="similarity">
    <text evidence="2 8">Belongs to the glycosyltransferase 92 family.</text>
</comment>
<dbReference type="GO" id="GO:0016757">
    <property type="term" value="F:glycosyltransferase activity"/>
    <property type="evidence" value="ECO:0007669"/>
    <property type="project" value="UniProtKB-UniRule"/>
</dbReference>
<evidence type="ECO:0000256" key="6">
    <source>
        <dbReference type="ARBA" id="ARBA00022989"/>
    </source>
</evidence>
<dbReference type="SUPFAM" id="SSF53448">
    <property type="entry name" value="Nucleotide-diphospho-sugar transferases"/>
    <property type="match status" value="1"/>
</dbReference>
<feature type="transmembrane region" description="Helical" evidence="8">
    <location>
        <begin position="20"/>
        <end position="39"/>
    </location>
</feature>
<dbReference type="GO" id="GO:0016020">
    <property type="term" value="C:membrane"/>
    <property type="evidence" value="ECO:0007669"/>
    <property type="project" value="UniProtKB-SubCell"/>
</dbReference>
<keyword evidence="5 8" id="KW-0812">Transmembrane</keyword>
<evidence type="ECO:0000256" key="3">
    <source>
        <dbReference type="ARBA" id="ARBA00022676"/>
    </source>
</evidence>
<proteinExistence type="inferred from homology"/>
<evidence type="ECO:0000313" key="10">
    <source>
        <dbReference type="Proteomes" id="UP001443914"/>
    </source>
</evidence>
<evidence type="ECO:0000256" key="8">
    <source>
        <dbReference type="RuleBase" id="RU366017"/>
    </source>
</evidence>
<dbReference type="InterPro" id="IPR008166">
    <property type="entry name" value="Glyco_transf_92"/>
</dbReference>
<dbReference type="PANTHER" id="PTHR21461">
    <property type="entry name" value="GLYCOSYLTRANSFERASE FAMILY 92 PROTEIN"/>
    <property type="match status" value="1"/>
</dbReference>
<protein>
    <recommendedName>
        <fullName evidence="8">Glycosyltransferase family 92 protein</fullName>
        <ecNumber evidence="8">2.4.1.-</ecNumber>
    </recommendedName>
</protein>
<keyword evidence="4 8" id="KW-0808">Transferase</keyword>
<dbReference type="AlphaFoldDB" id="A0AAW1MSS6"/>
<evidence type="ECO:0000256" key="1">
    <source>
        <dbReference type="ARBA" id="ARBA00004167"/>
    </source>
</evidence>
<sequence length="606" mass="69826">MDSRKRKRMFKGPLPITQLFSREFIIFCFCVFVLFVLLYRGFGSGPFRPAPIVPKFVVFSSSVSNSVQDLTIHRKIDSGRSSGGGGGEKMVELRVENTVVFSDHVLVIISTNENQPRAQQRIDCVYHRTLEDGFKEEDNVMYPMLSADEYGDDRWLVRCPPPPVNHTSVVGLQGHWDDVAGFEWVAGIREGNKTARSWDMLAYDAVLDGDETAVVLVKGLRLKSDRESDASSFNCHFRRWSSTDKQEDEEDFELTTKAITAAQEVIRCPLPPPVKEKLRNNEDVEITVERIRLHQVVPSIARLSRKNLKENRNNNNNSYKYELCACSMVWNQAAFIKEWIGYHAWLGVRRWFVYDNNSDDGLKDVIDELEEQNYNVTRHVWPWVKSQEAGFSHCVLTARDECRWVGFFDVDEFYYLPRPKNKVSEHYGPGALRAIVDSVTSTSPTVGEIRADCHSFGPSGLTKSPEEGVTLGYTCRMKNPERHKSIVRPEAVDDTLMNQVHHFMLKKEFEKKTLSRSKAVINHYKYQVWDTFKAKFNRRVSTYVVDWQENQNEKSRDRAPGLGTEAIEPLDWHKRFCQVWDTRLRDYVLANLGDPDTGFVPWGLIL</sequence>
<keyword evidence="10" id="KW-1185">Reference proteome</keyword>
<keyword evidence="3 8" id="KW-0328">Glycosyltransferase</keyword>
<evidence type="ECO:0000313" key="9">
    <source>
        <dbReference type="EMBL" id="KAK9750925.1"/>
    </source>
</evidence>
<accession>A0AAW1MSS6</accession>
<evidence type="ECO:0000256" key="5">
    <source>
        <dbReference type="ARBA" id="ARBA00022692"/>
    </source>
</evidence>
<evidence type="ECO:0000256" key="4">
    <source>
        <dbReference type="ARBA" id="ARBA00022679"/>
    </source>
</evidence>
<dbReference type="GO" id="GO:0005737">
    <property type="term" value="C:cytoplasm"/>
    <property type="evidence" value="ECO:0007669"/>
    <property type="project" value="TreeGrafter"/>
</dbReference>
<evidence type="ECO:0000256" key="2">
    <source>
        <dbReference type="ARBA" id="ARBA00007647"/>
    </source>
</evidence>
<dbReference type="EC" id="2.4.1.-" evidence="8"/>
<dbReference type="PANTHER" id="PTHR21461:SF16">
    <property type="entry name" value="GLYCOSYLTRANSFERASE FAMILY 92 PROTEIN RCOM_0530710"/>
    <property type="match status" value="1"/>
</dbReference>
<keyword evidence="6 8" id="KW-1133">Transmembrane helix</keyword>
<keyword evidence="7 8" id="KW-0472">Membrane</keyword>
<comment type="subcellular location">
    <subcellularLocation>
        <location evidence="1">Membrane</location>
        <topology evidence="1">Single-pass membrane protein</topology>
    </subcellularLocation>
</comment>
<name>A0AAW1MSS6_SAPOF</name>
<dbReference type="InterPro" id="IPR029044">
    <property type="entry name" value="Nucleotide-diphossugar_trans"/>
</dbReference>
<reference evidence="9" key="1">
    <citation type="submission" date="2024-03" db="EMBL/GenBank/DDBJ databases">
        <title>WGS assembly of Saponaria officinalis var. Norfolk2.</title>
        <authorList>
            <person name="Jenkins J."/>
            <person name="Shu S."/>
            <person name="Grimwood J."/>
            <person name="Barry K."/>
            <person name="Goodstein D."/>
            <person name="Schmutz J."/>
            <person name="Leebens-Mack J."/>
            <person name="Osbourn A."/>
        </authorList>
    </citation>
    <scope>NUCLEOTIDE SEQUENCE [LARGE SCALE GENOMIC DNA]</scope>
    <source>
        <strain evidence="9">JIC</strain>
    </source>
</reference>
<comment type="caution">
    <text evidence="9">The sequence shown here is derived from an EMBL/GenBank/DDBJ whole genome shotgun (WGS) entry which is preliminary data.</text>
</comment>
<dbReference type="Pfam" id="PF01697">
    <property type="entry name" value="Glyco_transf_92"/>
    <property type="match status" value="1"/>
</dbReference>
<gene>
    <name evidence="9" type="ORF">RND81_02G229800</name>
</gene>
<dbReference type="EMBL" id="JBDFQZ010000002">
    <property type="protein sequence ID" value="KAK9750925.1"/>
    <property type="molecule type" value="Genomic_DNA"/>
</dbReference>
<evidence type="ECO:0000256" key="7">
    <source>
        <dbReference type="ARBA" id="ARBA00023136"/>
    </source>
</evidence>
<dbReference type="Proteomes" id="UP001443914">
    <property type="component" value="Unassembled WGS sequence"/>
</dbReference>
<organism evidence="9 10">
    <name type="scientific">Saponaria officinalis</name>
    <name type="common">Common soapwort</name>
    <name type="synonym">Lychnis saponaria</name>
    <dbReference type="NCBI Taxonomy" id="3572"/>
    <lineage>
        <taxon>Eukaryota</taxon>
        <taxon>Viridiplantae</taxon>
        <taxon>Streptophyta</taxon>
        <taxon>Embryophyta</taxon>
        <taxon>Tracheophyta</taxon>
        <taxon>Spermatophyta</taxon>
        <taxon>Magnoliopsida</taxon>
        <taxon>eudicotyledons</taxon>
        <taxon>Gunneridae</taxon>
        <taxon>Pentapetalae</taxon>
        <taxon>Caryophyllales</taxon>
        <taxon>Caryophyllaceae</taxon>
        <taxon>Caryophylleae</taxon>
        <taxon>Saponaria</taxon>
    </lineage>
</organism>